<dbReference type="SMART" id="SM00935">
    <property type="entry name" value="OmpH"/>
    <property type="match status" value="1"/>
</dbReference>
<proteinExistence type="inferred from homology"/>
<name>A0A1G7G3Q3_9FLAO</name>
<reference evidence="6" key="1">
    <citation type="submission" date="2016-10" db="EMBL/GenBank/DDBJ databases">
        <authorList>
            <person name="Varghese N."/>
            <person name="Submissions S."/>
        </authorList>
    </citation>
    <scope>NUCLEOTIDE SEQUENCE [LARGE SCALE GENOMIC DNA]</scope>
    <source>
        <strain evidence="6">DSM 19684</strain>
    </source>
</reference>
<dbReference type="Proteomes" id="UP000199203">
    <property type="component" value="Unassembled WGS sequence"/>
</dbReference>
<dbReference type="PANTHER" id="PTHR35089:SF1">
    <property type="entry name" value="CHAPERONE PROTEIN SKP"/>
    <property type="match status" value="1"/>
</dbReference>
<organism evidence="5 6">
    <name type="scientific">Epilithonimonas hungarica</name>
    <dbReference type="NCBI Taxonomy" id="454006"/>
    <lineage>
        <taxon>Bacteria</taxon>
        <taxon>Pseudomonadati</taxon>
        <taxon>Bacteroidota</taxon>
        <taxon>Flavobacteriia</taxon>
        <taxon>Flavobacteriales</taxon>
        <taxon>Weeksellaceae</taxon>
        <taxon>Chryseobacterium group</taxon>
        <taxon>Epilithonimonas</taxon>
    </lineage>
</organism>
<dbReference type="STRING" id="454006.SAMN05421825_0320"/>
<keyword evidence="3" id="KW-0175">Coiled coil</keyword>
<protein>
    <submittedName>
        <fullName evidence="5">Periplasmic chaperone for outer membrane proteins Skp</fullName>
    </submittedName>
</protein>
<feature type="coiled-coil region" evidence="3">
    <location>
        <begin position="40"/>
        <end position="115"/>
    </location>
</feature>
<gene>
    <name evidence="5" type="ORF">SAMN05421825_0320</name>
</gene>
<dbReference type="Pfam" id="PF03938">
    <property type="entry name" value="OmpH"/>
    <property type="match status" value="1"/>
</dbReference>
<keyword evidence="6" id="KW-1185">Reference proteome</keyword>
<feature type="signal peptide" evidence="4">
    <location>
        <begin position="1"/>
        <end position="22"/>
    </location>
</feature>
<evidence type="ECO:0000256" key="4">
    <source>
        <dbReference type="SAM" id="SignalP"/>
    </source>
</evidence>
<accession>A0A1G7G3Q3</accession>
<dbReference type="OrthoDB" id="1524711at2"/>
<dbReference type="InterPro" id="IPR005632">
    <property type="entry name" value="Chaperone_Skp"/>
</dbReference>
<evidence type="ECO:0000256" key="2">
    <source>
        <dbReference type="ARBA" id="ARBA00022729"/>
    </source>
</evidence>
<comment type="similarity">
    <text evidence="1">Belongs to the Skp family.</text>
</comment>
<keyword evidence="2 4" id="KW-0732">Signal</keyword>
<dbReference type="GO" id="GO:0051082">
    <property type="term" value="F:unfolded protein binding"/>
    <property type="evidence" value="ECO:0007669"/>
    <property type="project" value="InterPro"/>
</dbReference>
<dbReference type="RefSeq" id="WP_027383397.1">
    <property type="nucleotide sequence ID" value="NZ_FNBH01000001.1"/>
</dbReference>
<evidence type="ECO:0000313" key="6">
    <source>
        <dbReference type="Proteomes" id="UP000199203"/>
    </source>
</evidence>
<feature type="chain" id="PRO_5011701071" evidence="4">
    <location>
        <begin position="23"/>
        <end position="166"/>
    </location>
</feature>
<dbReference type="InterPro" id="IPR024930">
    <property type="entry name" value="Skp_dom_sf"/>
</dbReference>
<evidence type="ECO:0000256" key="3">
    <source>
        <dbReference type="SAM" id="Coils"/>
    </source>
</evidence>
<evidence type="ECO:0000313" key="5">
    <source>
        <dbReference type="EMBL" id="SDE82764.1"/>
    </source>
</evidence>
<sequence length="166" mass="18165">MNKLNVLLVAVVMVFATGFAKAQKIASVDVNAIFSAMPEAKALDQQLQNLQTAKTAELEKQGKSLQDLMKKYQEEAPKQTQAINEQRSQEVQKLQDNLQQVYAAAQKDIAEKREAGLAPLEKKINDAISKIAKAAGYEYVFDASTPALLYKAGIDATPAVRKELGL</sequence>
<dbReference type="Gene3D" id="3.30.910.20">
    <property type="entry name" value="Skp domain"/>
    <property type="match status" value="1"/>
</dbReference>
<dbReference type="GO" id="GO:0005829">
    <property type="term" value="C:cytosol"/>
    <property type="evidence" value="ECO:0007669"/>
    <property type="project" value="TreeGrafter"/>
</dbReference>
<evidence type="ECO:0000256" key="1">
    <source>
        <dbReference type="ARBA" id="ARBA00009091"/>
    </source>
</evidence>
<dbReference type="PANTHER" id="PTHR35089">
    <property type="entry name" value="CHAPERONE PROTEIN SKP"/>
    <property type="match status" value="1"/>
</dbReference>
<dbReference type="AlphaFoldDB" id="A0A1G7G3Q3"/>
<dbReference type="SUPFAM" id="SSF111384">
    <property type="entry name" value="OmpH-like"/>
    <property type="match status" value="1"/>
</dbReference>
<dbReference type="EMBL" id="FNBH01000001">
    <property type="protein sequence ID" value="SDE82764.1"/>
    <property type="molecule type" value="Genomic_DNA"/>
</dbReference>
<dbReference type="GO" id="GO:0050821">
    <property type="term" value="P:protein stabilization"/>
    <property type="evidence" value="ECO:0007669"/>
    <property type="project" value="TreeGrafter"/>
</dbReference>